<keyword evidence="1" id="KW-1133">Transmembrane helix</keyword>
<sequence length="99" mass="11359">MNNNNLDSLPYTATSISVVGRFIFMFLLYRNKSTNVLSLLFCILNIASSGMWIYYSVNNKDFPMIVRSSTEVSLLTISAIYIIRNKAIEYYTNRQVLPS</sequence>
<reference evidence="2" key="1">
    <citation type="journal article" date="2020" name="Nature">
        <title>Giant virus diversity and host interactions through global metagenomics.</title>
        <authorList>
            <person name="Schulz F."/>
            <person name="Roux S."/>
            <person name="Paez-Espino D."/>
            <person name="Jungbluth S."/>
            <person name="Walsh D.A."/>
            <person name="Denef V.J."/>
            <person name="McMahon K.D."/>
            <person name="Konstantinidis K.T."/>
            <person name="Eloe-Fadrosh E.A."/>
            <person name="Kyrpides N.C."/>
            <person name="Woyke T."/>
        </authorList>
    </citation>
    <scope>NUCLEOTIDE SEQUENCE</scope>
    <source>
        <strain evidence="2">GVMAG-M-3300009182-46</strain>
    </source>
</reference>
<organism evidence="2">
    <name type="scientific">viral metagenome</name>
    <dbReference type="NCBI Taxonomy" id="1070528"/>
    <lineage>
        <taxon>unclassified sequences</taxon>
        <taxon>metagenomes</taxon>
        <taxon>organismal metagenomes</taxon>
    </lineage>
</organism>
<feature type="transmembrane region" description="Helical" evidence="1">
    <location>
        <begin position="36"/>
        <end position="56"/>
    </location>
</feature>
<dbReference type="GO" id="GO:0016020">
    <property type="term" value="C:membrane"/>
    <property type="evidence" value="ECO:0007669"/>
    <property type="project" value="InterPro"/>
</dbReference>
<accession>A0A6C0F5F7</accession>
<keyword evidence="1" id="KW-0472">Membrane</keyword>
<dbReference type="AlphaFoldDB" id="A0A6C0F5F7"/>
<dbReference type="Gene3D" id="1.20.1280.290">
    <property type="match status" value="1"/>
</dbReference>
<dbReference type="Pfam" id="PF03083">
    <property type="entry name" value="MtN3_slv"/>
    <property type="match status" value="1"/>
</dbReference>
<feature type="transmembrane region" description="Helical" evidence="1">
    <location>
        <begin position="62"/>
        <end position="83"/>
    </location>
</feature>
<evidence type="ECO:0008006" key="3">
    <source>
        <dbReference type="Google" id="ProtNLM"/>
    </source>
</evidence>
<keyword evidence="1" id="KW-0812">Transmembrane</keyword>
<name>A0A6C0F5F7_9ZZZZ</name>
<dbReference type="EMBL" id="MN739027">
    <property type="protein sequence ID" value="QHT35863.1"/>
    <property type="molecule type" value="Genomic_DNA"/>
</dbReference>
<dbReference type="InterPro" id="IPR004316">
    <property type="entry name" value="SWEET_rpt"/>
</dbReference>
<protein>
    <recommendedName>
        <fullName evidence="3">Sugar transporter SWEET1</fullName>
    </recommendedName>
</protein>
<evidence type="ECO:0000313" key="2">
    <source>
        <dbReference type="EMBL" id="QHT35863.1"/>
    </source>
</evidence>
<feature type="transmembrane region" description="Helical" evidence="1">
    <location>
        <begin position="12"/>
        <end position="29"/>
    </location>
</feature>
<evidence type="ECO:0000256" key="1">
    <source>
        <dbReference type="SAM" id="Phobius"/>
    </source>
</evidence>
<proteinExistence type="predicted"/>